<dbReference type="Proteomes" id="UP000054560">
    <property type="component" value="Unassembled WGS sequence"/>
</dbReference>
<dbReference type="EMBL" id="KQ241989">
    <property type="protein sequence ID" value="KNC81840.1"/>
    <property type="molecule type" value="Genomic_DNA"/>
</dbReference>
<gene>
    <name evidence="2" type="ORF">SARC_05860</name>
</gene>
<feature type="transmembrane region" description="Helical" evidence="1">
    <location>
        <begin position="46"/>
        <end position="67"/>
    </location>
</feature>
<evidence type="ECO:0000313" key="3">
    <source>
        <dbReference type="Proteomes" id="UP000054560"/>
    </source>
</evidence>
<dbReference type="RefSeq" id="XP_014155742.1">
    <property type="nucleotide sequence ID" value="XM_014300267.1"/>
</dbReference>
<protein>
    <submittedName>
        <fullName evidence="2">Uncharacterized protein</fullName>
    </submittedName>
</protein>
<dbReference type="GeneID" id="25906364"/>
<dbReference type="Pfam" id="PF06912">
    <property type="entry name" value="DUF1275"/>
    <property type="match status" value="1"/>
</dbReference>
<evidence type="ECO:0000313" key="2">
    <source>
        <dbReference type="EMBL" id="KNC81840.1"/>
    </source>
</evidence>
<name>A0A0L0FYD1_9EUKA</name>
<proteinExistence type="predicted"/>
<accession>A0A0L0FYD1</accession>
<dbReference type="AlphaFoldDB" id="A0A0L0FYD1"/>
<feature type="transmembrane region" description="Helical" evidence="1">
    <location>
        <begin position="74"/>
        <end position="93"/>
    </location>
</feature>
<keyword evidence="3" id="KW-1185">Reference proteome</keyword>
<organism evidence="2 3">
    <name type="scientific">Sphaeroforma arctica JP610</name>
    <dbReference type="NCBI Taxonomy" id="667725"/>
    <lineage>
        <taxon>Eukaryota</taxon>
        <taxon>Ichthyosporea</taxon>
        <taxon>Ichthyophonida</taxon>
        <taxon>Sphaeroforma</taxon>
    </lineage>
</organism>
<keyword evidence="1" id="KW-0812">Transmembrane</keyword>
<sequence>MQNAITTTFDGAVVRTTHYTGMTTDLAVLTAHAITGRVDKSEYWQFMLFVPQLLSYFGGNIVGAVVYNCEDIEARALFIPAFVSGVLGIMYVFDLSQIFHTSFYAMMTRSQEGVEDGTATWMRAKDIVTNAVDKMAKGEETRCLLKHRFASYASLAPSIRRSGL</sequence>
<dbReference type="eggNOG" id="ENOG502S46C">
    <property type="taxonomic scope" value="Eukaryota"/>
</dbReference>
<keyword evidence="1" id="KW-1133">Transmembrane helix</keyword>
<keyword evidence="1" id="KW-0472">Membrane</keyword>
<reference evidence="2 3" key="1">
    <citation type="submission" date="2011-02" db="EMBL/GenBank/DDBJ databases">
        <title>The Genome Sequence of Sphaeroforma arctica JP610.</title>
        <authorList>
            <consortium name="The Broad Institute Genome Sequencing Platform"/>
            <person name="Russ C."/>
            <person name="Cuomo C."/>
            <person name="Young S.K."/>
            <person name="Zeng Q."/>
            <person name="Gargeya S."/>
            <person name="Alvarado L."/>
            <person name="Berlin A."/>
            <person name="Chapman S.B."/>
            <person name="Chen Z."/>
            <person name="Freedman E."/>
            <person name="Gellesch M."/>
            <person name="Goldberg J."/>
            <person name="Griggs A."/>
            <person name="Gujja S."/>
            <person name="Heilman E."/>
            <person name="Heiman D."/>
            <person name="Howarth C."/>
            <person name="Mehta T."/>
            <person name="Neiman D."/>
            <person name="Pearson M."/>
            <person name="Roberts A."/>
            <person name="Saif S."/>
            <person name="Shea T."/>
            <person name="Shenoy N."/>
            <person name="Sisk P."/>
            <person name="Stolte C."/>
            <person name="Sykes S."/>
            <person name="White J."/>
            <person name="Yandava C."/>
            <person name="Burger G."/>
            <person name="Gray M.W."/>
            <person name="Holland P.W.H."/>
            <person name="King N."/>
            <person name="Lang F.B.F."/>
            <person name="Roger A.J."/>
            <person name="Ruiz-Trillo I."/>
            <person name="Haas B."/>
            <person name="Nusbaum C."/>
            <person name="Birren B."/>
        </authorList>
    </citation>
    <scope>NUCLEOTIDE SEQUENCE [LARGE SCALE GENOMIC DNA]</scope>
    <source>
        <strain evidence="2 3">JP610</strain>
    </source>
</reference>
<dbReference type="OrthoDB" id="5591616at2759"/>
<evidence type="ECO:0000256" key="1">
    <source>
        <dbReference type="SAM" id="Phobius"/>
    </source>
</evidence>
<dbReference type="InterPro" id="IPR010699">
    <property type="entry name" value="DUF1275"/>
</dbReference>